<keyword evidence="4 5" id="KW-0720">Serine protease</keyword>
<comment type="caution">
    <text evidence="7">The sequence shown here is derived from an EMBL/GenBank/DDBJ whole genome shotgun (WGS) entry which is preliminary data.</text>
</comment>
<evidence type="ECO:0000259" key="6">
    <source>
        <dbReference type="Pfam" id="PF00082"/>
    </source>
</evidence>
<feature type="domain" description="Peptidase S8/S53" evidence="6">
    <location>
        <begin position="31"/>
        <end position="241"/>
    </location>
</feature>
<gene>
    <name evidence="7" type="ORF">XYCOK13_10880</name>
</gene>
<dbReference type="InterPro" id="IPR015500">
    <property type="entry name" value="Peptidase_S8_subtilisin-rel"/>
</dbReference>
<dbReference type="GO" id="GO:0004252">
    <property type="term" value="F:serine-type endopeptidase activity"/>
    <property type="evidence" value="ECO:0007669"/>
    <property type="project" value="UniProtKB-UniRule"/>
</dbReference>
<dbReference type="Gene3D" id="3.40.50.200">
    <property type="entry name" value="Peptidase S8/S53 domain"/>
    <property type="match status" value="1"/>
</dbReference>
<protein>
    <recommendedName>
        <fullName evidence="6">Peptidase S8/S53 domain-containing protein</fullName>
    </recommendedName>
</protein>
<proteinExistence type="inferred from homology"/>
<dbReference type="PANTHER" id="PTHR43806:SF11">
    <property type="entry name" value="CEREVISIN-RELATED"/>
    <property type="match status" value="1"/>
</dbReference>
<dbReference type="InterPro" id="IPR050131">
    <property type="entry name" value="Peptidase_S8_subtilisin-like"/>
</dbReference>
<feature type="active site" description="Charge relay system" evidence="5">
    <location>
        <position position="212"/>
    </location>
</feature>
<evidence type="ECO:0000313" key="7">
    <source>
        <dbReference type="EMBL" id="GIQ68264.1"/>
    </source>
</evidence>
<dbReference type="AlphaFoldDB" id="A0A8J4GZW6"/>
<sequence length="306" mass="33450">MKHRLQRLFLCFVLLSSPFLYVYGKADFQKDEVIIAVLDTGIDDSHELLRGRVIQGFDFIDRDWISEDQDGHGTHVAGIIAREAPGARILSVRIIDNDNDVKYSHAAILYAISQGADVINMSFVEPYQPLTQWAIQYGLSKGVTFVAASGNQGLEEVGYPARYNGVYSISGYEEDGHQFFGNFGENVDYLAPGWKVESAAPDGGFATKSGTSMSAAYVSGVLGYMHTAKPDIKRKELRELLDARSYEVTKISEAASTVQGRSERQLDSIAANAGVDAQVRIPAGSGEARPYKVIDKARIEAGLLAD</sequence>
<evidence type="ECO:0000256" key="3">
    <source>
        <dbReference type="ARBA" id="ARBA00022801"/>
    </source>
</evidence>
<feature type="active site" description="Charge relay system" evidence="5">
    <location>
        <position position="72"/>
    </location>
</feature>
<keyword evidence="2 5" id="KW-0645">Protease</keyword>
<dbReference type="Pfam" id="PF00082">
    <property type="entry name" value="Peptidase_S8"/>
    <property type="match status" value="1"/>
</dbReference>
<evidence type="ECO:0000313" key="8">
    <source>
        <dbReference type="Proteomes" id="UP000677918"/>
    </source>
</evidence>
<name>A0A8J4GZW6_9BACL</name>
<dbReference type="InterPro" id="IPR023827">
    <property type="entry name" value="Peptidase_S8_Asp-AS"/>
</dbReference>
<keyword evidence="8" id="KW-1185">Reference proteome</keyword>
<dbReference type="EMBL" id="BOVK01000014">
    <property type="protein sequence ID" value="GIQ68264.1"/>
    <property type="molecule type" value="Genomic_DNA"/>
</dbReference>
<dbReference type="Proteomes" id="UP000677918">
    <property type="component" value="Unassembled WGS sequence"/>
</dbReference>
<organism evidence="7 8">
    <name type="scientific">Xylanibacillus composti</name>
    <dbReference type="NCBI Taxonomy" id="1572762"/>
    <lineage>
        <taxon>Bacteria</taxon>
        <taxon>Bacillati</taxon>
        <taxon>Bacillota</taxon>
        <taxon>Bacilli</taxon>
        <taxon>Bacillales</taxon>
        <taxon>Paenibacillaceae</taxon>
        <taxon>Xylanibacillus</taxon>
    </lineage>
</organism>
<keyword evidence="3 5" id="KW-0378">Hydrolase</keyword>
<comment type="similarity">
    <text evidence="1 5">Belongs to the peptidase S8 family.</text>
</comment>
<dbReference type="PROSITE" id="PS00136">
    <property type="entry name" value="SUBTILASE_ASP"/>
    <property type="match status" value="1"/>
</dbReference>
<dbReference type="InterPro" id="IPR000209">
    <property type="entry name" value="Peptidase_S8/S53_dom"/>
</dbReference>
<dbReference type="GO" id="GO:0006508">
    <property type="term" value="P:proteolysis"/>
    <property type="evidence" value="ECO:0007669"/>
    <property type="project" value="UniProtKB-KW"/>
</dbReference>
<accession>A0A8J4GZW6</accession>
<evidence type="ECO:0000256" key="1">
    <source>
        <dbReference type="ARBA" id="ARBA00011073"/>
    </source>
</evidence>
<evidence type="ECO:0000256" key="5">
    <source>
        <dbReference type="PROSITE-ProRule" id="PRU01240"/>
    </source>
</evidence>
<evidence type="ECO:0000256" key="2">
    <source>
        <dbReference type="ARBA" id="ARBA00022670"/>
    </source>
</evidence>
<reference evidence="7" key="1">
    <citation type="submission" date="2021-04" db="EMBL/GenBank/DDBJ databases">
        <title>Draft genome sequence of Xylanibacillus composti strain K13.</title>
        <authorList>
            <person name="Uke A."/>
            <person name="Chhe C."/>
            <person name="Baramee S."/>
            <person name="Kosugi A."/>
        </authorList>
    </citation>
    <scope>NUCLEOTIDE SEQUENCE</scope>
    <source>
        <strain evidence="7">K13</strain>
    </source>
</reference>
<feature type="active site" description="Charge relay system" evidence="5">
    <location>
        <position position="39"/>
    </location>
</feature>
<evidence type="ECO:0000256" key="4">
    <source>
        <dbReference type="ARBA" id="ARBA00022825"/>
    </source>
</evidence>
<dbReference type="PANTHER" id="PTHR43806">
    <property type="entry name" value="PEPTIDASE S8"/>
    <property type="match status" value="1"/>
</dbReference>
<dbReference type="PROSITE" id="PS51892">
    <property type="entry name" value="SUBTILASE"/>
    <property type="match status" value="1"/>
</dbReference>
<dbReference type="InterPro" id="IPR036852">
    <property type="entry name" value="Peptidase_S8/S53_dom_sf"/>
</dbReference>
<dbReference type="PRINTS" id="PR00723">
    <property type="entry name" value="SUBTILISIN"/>
</dbReference>
<dbReference type="RefSeq" id="WP_213410877.1">
    <property type="nucleotide sequence ID" value="NZ_BOVK01000014.1"/>
</dbReference>
<dbReference type="SUPFAM" id="SSF52743">
    <property type="entry name" value="Subtilisin-like"/>
    <property type="match status" value="1"/>
</dbReference>